<feature type="chain" id="PRO_5014740314" evidence="1">
    <location>
        <begin position="19"/>
        <end position="81"/>
    </location>
</feature>
<organism evidence="2">
    <name type="scientific">Anopheles darlingi</name>
    <name type="common">Mosquito</name>
    <dbReference type="NCBI Taxonomy" id="43151"/>
    <lineage>
        <taxon>Eukaryota</taxon>
        <taxon>Metazoa</taxon>
        <taxon>Ecdysozoa</taxon>
        <taxon>Arthropoda</taxon>
        <taxon>Hexapoda</taxon>
        <taxon>Insecta</taxon>
        <taxon>Pterygota</taxon>
        <taxon>Neoptera</taxon>
        <taxon>Endopterygota</taxon>
        <taxon>Diptera</taxon>
        <taxon>Nematocera</taxon>
        <taxon>Culicoidea</taxon>
        <taxon>Culicidae</taxon>
        <taxon>Anophelinae</taxon>
        <taxon>Anopheles</taxon>
    </lineage>
</organism>
<accession>A0A2M4DA33</accession>
<protein>
    <submittedName>
        <fullName evidence="2">Putative secreted protein</fullName>
    </submittedName>
</protein>
<sequence length="81" mass="8967">MAMAMVVVVVPAFASILSFYQFIRSPSLTQTRCDHSSSSVAETGAGHGHRRHRWALFGRCCVCLCVCRCVRNVMPVISFCN</sequence>
<evidence type="ECO:0000256" key="1">
    <source>
        <dbReference type="SAM" id="SignalP"/>
    </source>
</evidence>
<dbReference type="AlphaFoldDB" id="A0A2M4DA33"/>
<proteinExistence type="predicted"/>
<reference evidence="2" key="1">
    <citation type="submission" date="2018-01" db="EMBL/GenBank/DDBJ databases">
        <title>An insight into the sialome of Amazonian anophelines.</title>
        <authorList>
            <person name="Ribeiro J.M."/>
            <person name="Scarpassa V."/>
            <person name="Calvo E."/>
        </authorList>
    </citation>
    <scope>NUCLEOTIDE SEQUENCE</scope>
</reference>
<feature type="signal peptide" evidence="1">
    <location>
        <begin position="1"/>
        <end position="18"/>
    </location>
</feature>
<keyword evidence="1" id="KW-0732">Signal</keyword>
<evidence type="ECO:0000313" key="2">
    <source>
        <dbReference type="EMBL" id="MBW74443.1"/>
    </source>
</evidence>
<dbReference type="EMBL" id="GGFL01010265">
    <property type="protein sequence ID" value="MBW74443.1"/>
    <property type="molecule type" value="Transcribed_RNA"/>
</dbReference>
<name>A0A2M4DA33_ANODA</name>